<dbReference type="Pfam" id="PF08241">
    <property type="entry name" value="Methyltransf_11"/>
    <property type="match status" value="1"/>
</dbReference>
<dbReference type="SUPFAM" id="SSF53335">
    <property type="entry name" value="S-adenosyl-L-methionine-dependent methyltransferases"/>
    <property type="match status" value="1"/>
</dbReference>
<evidence type="ECO:0000313" key="9">
    <source>
        <dbReference type="EMBL" id="ORY92436.1"/>
    </source>
</evidence>
<comment type="pathway">
    <text evidence="2">Lipid metabolism.</text>
</comment>
<comment type="pathway">
    <text evidence="1">Phospholipid metabolism; phosphatidylcholine biosynthesis.</text>
</comment>
<comment type="catalytic activity">
    <reaction evidence="6">
        <text>N,N-dimethylethanolamine phosphate + S-adenosyl-L-methionine = phosphocholine + S-adenosyl-L-homocysteine + H(+)</text>
        <dbReference type="Rhea" id="RHEA:25325"/>
        <dbReference type="ChEBI" id="CHEBI:15378"/>
        <dbReference type="ChEBI" id="CHEBI:57856"/>
        <dbReference type="ChEBI" id="CHEBI:58641"/>
        <dbReference type="ChEBI" id="CHEBI:59789"/>
        <dbReference type="ChEBI" id="CHEBI:295975"/>
        <dbReference type="EC" id="2.1.1.103"/>
    </reaction>
    <physiologicalReaction direction="left-to-right" evidence="6">
        <dbReference type="Rhea" id="RHEA:25326"/>
    </physiologicalReaction>
</comment>
<dbReference type="OrthoDB" id="61390at2759"/>
<evidence type="ECO:0000256" key="7">
    <source>
        <dbReference type="ARBA" id="ARBA00047841"/>
    </source>
</evidence>
<feature type="domain" description="Methyltransferase type 11" evidence="8">
    <location>
        <begin position="88"/>
        <end position="186"/>
    </location>
</feature>
<gene>
    <name evidence="9" type="ORF">BCR35DRAFT_1101</name>
</gene>
<dbReference type="Proteomes" id="UP000193467">
    <property type="component" value="Unassembled WGS sequence"/>
</dbReference>
<evidence type="ECO:0000256" key="5">
    <source>
        <dbReference type="ARBA" id="ARBA00035674"/>
    </source>
</evidence>
<dbReference type="GO" id="GO:0032259">
    <property type="term" value="P:methylation"/>
    <property type="evidence" value="ECO:0007669"/>
    <property type="project" value="UniProtKB-KW"/>
</dbReference>
<keyword evidence="10" id="KW-1185">Reference proteome</keyword>
<dbReference type="AlphaFoldDB" id="A0A1Y2G3B1"/>
<comment type="catalytic activity">
    <reaction evidence="7">
        <text>N-methylethanolamine phosphate + S-adenosyl-L-methionine = N,N-dimethylethanolamine phosphate + S-adenosyl-L-homocysteine + H(+)</text>
        <dbReference type="Rhea" id="RHEA:25321"/>
        <dbReference type="ChEBI" id="CHEBI:15378"/>
        <dbReference type="ChEBI" id="CHEBI:57781"/>
        <dbReference type="ChEBI" id="CHEBI:57856"/>
        <dbReference type="ChEBI" id="CHEBI:58641"/>
        <dbReference type="ChEBI" id="CHEBI:59789"/>
        <dbReference type="EC" id="2.1.1.103"/>
    </reaction>
    <physiologicalReaction direction="left-to-right" evidence="7">
        <dbReference type="Rhea" id="RHEA:25322"/>
    </physiologicalReaction>
</comment>
<dbReference type="EC" id="2.1.1.103" evidence="5"/>
<dbReference type="PANTHER" id="PTHR44307:SF2">
    <property type="entry name" value="PHOSPHOETHANOLAMINE METHYLTRANSFERASE ISOFORM X1"/>
    <property type="match status" value="1"/>
</dbReference>
<reference evidence="9 10" key="1">
    <citation type="submission" date="2016-07" db="EMBL/GenBank/DDBJ databases">
        <title>Pervasive Adenine N6-methylation of Active Genes in Fungi.</title>
        <authorList>
            <consortium name="DOE Joint Genome Institute"/>
            <person name="Mondo S.J."/>
            <person name="Dannebaum R.O."/>
            <person name="Kuo R.C."/>
            <person name="Labutti K."/>
            <person name="Haridas S."/>
            <person name="Kuo A."/>
            <person name="Salamov A."/>
            <person name="Ahrendt S.R."/>
            <person name="Lipzen A."/>
            <person name="Sullivan W."/>
            <person name="Andreopoulos W.B."/>
            <person name="Clum A."/>
            <person name="Lindquist E."/>
            <person name="Daum C."/>
            <person name="Ramamoorthy G.K."/>
            <person name="Gryganskyi A."/>
            <person name="Culley D."/>
            <person name="Magnuson J.K."/>
            <person name="James T.Y."/>
            <person name="O'Malley M.A."/>
            <person name="Stajich J.E."/>
            <person name="Spatafora J.W."/>
            <person name="Visel A."/>
            <person name="Grigoriev I.V."/>
        </authorList>
    </citation>
    <scope>NUCLEOTIDE SEQUENCE [LARGE SCALE GENOMIC DNA]</scope>
    <source>
        <strain evidence="9 10">62-1032</strain>
    </source>
</reference>
<dbReference type="GO" id="GO:0000234">
    <property type="term" value="F:phosphoethanolamine N-methyltransferase activity"/>
    <property type="evidence" value="ECO:0007669"/>
    <property type="project" value="UniProtKB-EC"/>
</dbReference>
<organism evidence="9 10">
    <name type="scientific">Leucosporidium creatinivorum</name>
    <dbReference type="NCBI Taxonomy" id="106004"/>
    <lineage>
        <taxon>Eukaryota</taxon>
        <taxon>Fungi</taxon>
        <taxon>Dikarya</taxon>
        <taxon>Basidiomycota</taxon>
        <taxon>Pucciniomycotina</taxon>
        <taxon>Microbotryomycetes</taxon>
        <taxon>Leucosporidiales</taxon>
        <taxon>Leucosporidium</taxon>
    </lineage>
</organism>
<dbReference type="PANTHER" id="PTHR44307">
    <property type="entry name" value="PHOSPHOETHANOLAMINE METHYLTRANSFERASE"/>
    <property type="match status" value="1"/>
</dbReference>
<evidence type="ECO:0000256" key="1">
    <source>
        <dbReference type="ARBA" id="ARBA00004969"/>
    </source>
</evidence>
<name>A0A1Y2G3B1_9BASI</name>
<evidence type="ECO:0000256" key="3">
    <source>
        <dbReference type="ARBA" id="ARBA00022603"/>
    </source>
</evidence>
<dbReference type="InterPro" id="IPR029063">
    <property type="entry name" value="SAM-dependent_MTases_sf"/>
</dbReference>
<dbReference type="CDD" id="cd02440">
    <property type="entry name" value="AdoMet_MTases"/>
    <property type="match status" value="1"/>
</dbReference>
<dbReference type="EMBL" id="MCGR01000001">
    <property type="protein sequence ID" value="ORY92436.1"/>
    <property type="molecule type" value="Genomic_DNA"/>
</dbReference>
<keyword evidence="3 9" id="KW-0489">Methyltransferase</keyword>
<dbReference type="InterPro" id="IPR013216">
    <property type="entry name" value="Methyltransf_11"/>
</dbReference>
<evidence type="ECO:0000256" key="4">
    <source>
        <dbReference type="ARBA" id="ARBA00022679"/>
    </source>
</evidence>
<evidence type="ECO:0000259" key="8">
    <source>
        <dbReference type="Pfam" id="PF08241"/>
    </source>
</evidence>
<protein>
    <recommendedName>
        <fullName evidence="5">phosphoethanolamine N-methyltransferase</fullName>
        <ecNumber evidence="5">2.1.1.103</ecNumber>
    </recommendedName>
</protein>
<evidence type="ECO:0000256" key="2">
    <source>
        <dbReference type="ARBA" id="ARBA00005189"/>
    </source>
</evidence>
<accession>A0A1Y2G3B1</accession>
<comment type="caution">
    <text evidence="9">The sequence shown here is derived from an EMBL/GenBank/DDBJ whole genome shotgun (WGS) entry which is preliminary data.</text>
</comment>
<proteinExistence type="predicted"/>
<evidence type="ECO:0000256" key="6">
    <source>
        <dbReference type="ARBA" id="ARBA00047619"/>
    </source>
</evidence>
<dbReference type="STRING" id="106004.A0A1Y2G3B1"/>
<dbReference type="InParanoid" id="A0A1Y2G3B1"/>
<sequence length="298" mass="33523">MLSFSQLGFILIGIALPHVLRLLLRLCLRQSVYEDDRDVLALNTIAPPTRWFNLGWWEEGTTSFPEAAAELCRRVASRAEISKGSRVLEVGSGYGEGARLLQSEHPSLASYFAVTAVRAHHAYAVRATRRLEQSAEFVHGDALVETNRFPAGSFDAVLAIDCAYHFDRDAWLRSAHRALGDGGRLALTDLLLPNRPLELVEHLALRFVCYMAGLPFRNLVREAEYRSTLESQGWRDIQLDDISSSVYPGFLHFMEQQGREVGHALSAWSGLATYASVVRWYSGAERPRLRFYLISAKR</sequence>
<evidence type="ECO:0000313" key="10">
    <source>
        <dbReference type="Proteomes" id="UP000193467"/>
    </source>
</evidence>
<keyword evidence="4 9" id="KW-0808">Transferase</keyword>
<dbReference type="Gene3D" id="3.40.50.150">
    <property type="entry name" value="Vaccinia Virus protein VP39"/>
    <property type="match status" value="1"/>
</dbReference>